<comment type="caution">
    <text evidence="2">The sequence shown here is derived from an EMBL/GenBank/DDBJ whole genome shotgun (WGS) entry which is preliminary data.</text>
</comment>
<sequence length="160" mass="17076">ITSCEMDTSKLISNITVLDVIEKEKEESISEAEVIVAVGRGLKSEKDMAMIQELADLLGGKVAGTRPMVEAGWIDAKQQIGLSGRTVKPKLIITLGISGAIQFVAGMNNSECIFSINKDEDVSIMKVANYAIVGDMYEIVPALIESLKSGKSLSEVAATL</sequence>
<feature type="domain" description="Electron transfer flavoprotein alpha subunit C-terminal" evidence="1">
    <location>
        <begin position="29"/>
        <end position="108"/>
    </location>
</feature>
<dbReference type="PANTHER" id="PTHR43153:SF1">
    <property type="entry name" value="ELECTRON TRANSFER FLAVOPROTEIN SUBUNIT ALPHA, MITOCHONDRIAL"/>
    <property type="match status" value="1"/>
</dbReference>
<protein>
    <submittedName>
        <fullName evidence="2">Electron transfer flavoprotein subunit alpha/FixB family protein</fullName>
    </submittedName>
</protein>
<keyword evidence="3" id="KW-1185">Reference proteome</keyword>
<dbReference type="SUPFAM" id="SSF52467">
    <property type="entry name" value="DHS-like NAD/FAD-binding domain"/>
    <property type="match status" value="1"/>
</dbReference>
<dbReference type="Proteomes" id="UP001144612">
    <property type="component" value="Unassembled WGS sequence"/>
</dbReference>
<evidence type="ECO:0000313" key="2">
    <source>
        <dbReference type="EMBL" id="MCY6960701.1"/>
    </source>
</evidence>
<evidence type="ECO:0000313" key="3">
    <source>
        <dbReference type="Proteomes" id="UP001144612"/>
    </source>
</evidence>
<dbReference type="EMBL" id="JAPQFJ010000047">
    <property type="protein sequence ID" value="MCY6960701.1"/>
    <property type="molecule type" value="Genomic_DNA"/>
</dbReference>
<evidence type="ECO:0000259" key="1">
    <source>
        <dbReference type="Pfam" id="PF00766"/>
    </source>
</evidence>
<accession>A0ABT4DEE6</accession>
<dbReference type="InterPro" id="IPR014731">
    <property type="entry name" value="ETF_asu_C"/>
</dbReference>
<reference evidence="2" key="1">
    <citation type="submission" date="2022-12" db="EMBL/GenBank/DDBJ databases">
        <title>Clostridium sp. nov., isolated from industrial wastewater.</title>
        <authorList>
            <person name="Jiayan W."/>
        </authorList>
    </citation>
    <scope>NUCLEOTIDE SEQUENCE</scope>
    <source>
        <strain evidence="2">ZC22-4</strain>
    </source>
</reference>
<dbReference type="RefSeq" id="WP_268063134.1">
    <property type="nucleotide sequence ID" value="NZ_JAPQFJ010000047.1"/>
</dbReference>
<dbReference type="PANTHER" id="PTHR43153">
    <property type="entry name" value="ELECTRON TRANSFER FLAVOPROTEIN ALPHA"/>
    <property type="match status" value="1"/>
</dbReference>
<dbReference type="Pfam" id="PF00766">
    <property type="entry name" value="ETF_alpha"/>
    <property type="match status" value="1"/>
</dbReference>
<feature type="non-terminal residue" evidence="2">
    <location>
        <position position="1"/>
    </location>
</feature>
<proteinExistence type="predicted"/>
<dbReference type="InterPro" id="IPR029035">
    <property type="entry name" value="DHS-like_NAD/FAD-binding_dom"/>
</dbReference>
<gene>
    <name evidence="2" type="ORF">OW729_19150</name>
</gene>
<organism evidence="2 3">
    <name type="scientific">Clostridium brassicae</name>
    <dbReference type="NCBI Taxonomy" id="2999072"/>
    <lineage>
        <taxon>Bacteria</taxon>
        <taxon>Bacillati</taxon>
        <taxon>Bacillota</taxon>
        <taxon>Clostridia</taxon>
        <taxon>Eubacteriales</taxon>
        <taxon>Clostridiaceae</taxon>
        <taxon>Clostridium</taxon>
    </lineage>
</organism>
<dbReference type="InterPro" id="IPR001308">
    <property type="entry name" value="ETF_a/FixB"/>
</dbReference>
<dbReference type="Gene3D" id="3.40.50.1220">
    <property type="entry name" value="TPP-binding domain"/>
    <property type="match status" value="1"/>
</dbReference>
<name>A0ABT4DEE6_9CLOT</name>